<dbReference type="EMBL" id="KK198757">
    <property type="protein sequence ID" value="KCW74154.1"/>
    <property type="molecule type" value="Genomic_DNA"/>
</dbReference>
<name>A0A059C7D6_EUCGR</name>
<organism evidence="1">
    <name type="scientific">Eucalyptus grandis</name>
    <name type="common">Flooded gum</name>
    <dbReference type="NCBI Taxonomy" id="71139"/>
    <lineage>
        <taxon>Eukaryota</taxon>
        <taxon>Viridiplantae</taxon>
        <taxon>Streptophyta</taxon>
        <taxon>Embryophyta</taxon>
        <taxon>Tracheophyta</taxon>
        <taxon>Spermatophyta</taxon>
        <taxon>Magnoliopsida</taxon>
        <taxon>eudicotyledons</taxon>
        <taxon>Gunneridae</taxon>
        <taxon>Pentapetalae</taxon>
        <taxon>rosids</taxon>
        <taxon>malvids</taxon>
        <taxon>Myrtales</taxon>
        <taxon>Myrtaceae</taxon>
        <taxon>Myrtoideae</taxon>
        <taxon>Eucalypteae</taxon>
        <taxon>Eucalyptus</taxon>
    </lineage>
</organism>
<accession>A0A059C7D6</accession>
<reference evidence="1" key="1">
    <citation type="submission" date="2013-07" db="EMBL/GenBank/DDBJ databases">
        <title>The genome of Eucalyptus grandis.</title>
        <authorList>
            <person name="Schmutz J."/>
            <person name="Hayes R."/>
            <person name="Myburg A."/>
            <person name="Tuskan G."/>
            <person name="Grattapaglia D."/>
            <person name="Rokhsar D.S."/>
        </authorList>
    </citation>
    <scope>NUCLEOTIDE SEQUENCE</scope>
    <source>
        <tissue evidence="1">Leaf extractions</tissue>
    </source>
</reference>
<dbReference type="Gramene" id="KCW74154">
    <property type="protein sequence ID" value="KCW74154"/>
    <property type="gene ID" value="EUGRSUZ_E02788"/>
</dbReference>
<sequence>MCIKHIRAYIVQNTAKNAIFNSTTQQDVAYPLHNTFHCTEEACIIKNKPQHDQKAINSTNGYIYSTEIKAANQLYS</sequence>
<protein>
    <submittedName>
        <fullName evidence="1">Uncharacterized protein</fullName>
    </submittedName>
</protein>
<dbReference type="AlphaFoldDB" id="A0A059C7D6"/>
<dbReference type="InParanoid" id="A0A059C7D6"/>
<evidence type="ECO:0000313" key="1">
    <source>
        <dbReference type="EMBL" id="KCW74154.1"/>
    </source>
</evidence>
<gene>
    <name evidence="1" type="ORF">EUGRSUZ_E02788</name>
</gene>
<proteinExistence type="predicted"/>